<name>A0ABW1DMQ7_9DEIO</name>
<proteinExistence type="predicted"/>
<gene>
    <name evidence="3" type="ORF">ACFPQ6_13930</name>
</gene>
<keyword evidence="4" id="KW-1185">Reference proteome</keyword>
<dbReference type="RefSeq" id="WP_380050518.1">
    <property type="nucleotide sequence ID" value="NZ_JBHSOH010000020.1"/>
</dbReference>
<protein>
    <submittedName>
        <fullName evidence="3">P-loop NTPase fold protein</fullName>
    </submittedName>
</protein>
<dbReference type="EMBL" id="JBHSOH010000020">
    <property type="protein sequence ID" value="MFC5849407.1"/>
    <property type="molecule type" value="Genomic_DNA"/>
</dbReference>
<comment type="caution">
    <text evidence="3">The sequence shown here is derived from an EMBL/GenBank/DDBJ whole genome shotgun (WGS) entry which is preliminary data.</text>
</comment>
<dbReference type="InterPro" id="IPR011646">
    <property type="entry name" value="KAP_P-loop"/>
</dbReference>
<dbReference type="SUPFAM" id="SSF52540">
    <property type="entry name" value="P-loop containing nucleoside triphosphate hydrolases"/>
    <property type="match status" value="1"/>
</dbReference>
<feature type="coiled-coil region" evidence="1">
    <location>
        <begin position="510"/>
        <end position="537"/>
    </location>
</feature>
<dbReference type="Gene3D" id="3.40.50.300">
    <property type="entry name" value="P-loop containing nucleotide triphosphate hydrolases"/>
    <property type="match status" value="1"/>
</dbReference>
<feature type="domain" description="KAP NTPase" evidence="2">
    <location>
        <begin position="21"/>
        <end position="386"/>
    </location>
</feature>
<dbReference type="PANTHER" id="PTHR22674:SF6">
    <property type="entry name" value="NTPASE KAP FAMILY P-LOOP DOMAIN-CONTAINING PROTEIN 1"/>
    <property type="match status" value="1"/>
</dbReference>
<keyword evidence="1" id="KW-0175">Coiled coil</keyword>
<evidence type="ECO:0000256" key="1">
    <source>
        <dbReference type="SAM" id="Coils"/>
    </source>
</evidence>
<evidence type="ECO:0000313" key="3">
    <source>
        <dbReference type="EMBL" id="MFC5849407.1"/>
    </source>
</evidence>
<evidence type="ECO:0000313" key="4">
    <source>
        <dbReference type="Proteomes" id="UP001595979"/>
    </source>
</evidence>
<evidence type="ECO:0000259" key="2">
    <source>
        <dbReference type="Pfam" id="PF07693"/>
    </source>
</evidence>
<dbReference type="PANTHER" id="PTHR22674">
    <property type="entry name" value="NTPASE, KAP FAMILY P-LOOP DOMAIN-CONTAINING 1"/>
    <property type="match status" value="1"/>
</dbReference>
<accession>A0ABW1DMQ7</accession>
<dbReference type="Proteomes" id="UP001595979">
    <property type="component" value="Unassembled WGS sequence"/>
</dbReference>
<sequence length="642" mass="71986">MWPDNESQVDLLRFKYLSDVVTAVLADDAMLPTTVGVYGDWGSGKSTLLGLVEQQFKQDSESLVVRFNGWQFEGYDDAKAALMGTILDVMQQRMNPETITERGRFLLGNLIRRVDILKVAGRITKSTIPFILGNPLPAVEELGGAVSKGLKGLADQKKLEEASKELGGYIKEKEIVDQPIRENIRAFQSEFAELIGEAKYKRVVVMIDDLDRCLPRTLVETLEAIKLFLMVPHTAFLIAADELLVQHSIRSVYGAERMADGRGGQRDLGRDYLEKLIQVPIRLPRLSRAENESYLFLLHAQKHLSQEQFQVIVRHVEEFAESDLARRPFDVETARKLRSSGQCAISQDLEDDLLLMSNIAPILVPRLEGSPRRTKRFLNTLHLRLRLSKARKIDLDPKILAKLMTLEDAQLNTFRGLAELQARQSGMPDELREAERQVRAEKTAQPKVKPVASRSSVVQTWTADVWMRRWLDTEPFLTDVNLQPYFFIAHDRLGLLDEEASLSARAAEVVSNLLAKNQFMQARAKELAKDLTELEQGQVVSALATRAGSSTGEELRNCISAVLELARIHPSLQPQALQLLVDLPAEQIPFALMPTIEGVFGDVPALQIPFDDLLGRWGRSKNTPLANSANKVITKRAKSGTE</sequence>
<organism evidence="3 4">
    <name type="scientific">Deinococcus petrolearius</name>
    <dbReference type="NCBI Taxonomy" id="1751295"/>
    <lineage>
        <taxon>Bacteria</taxon>
        <taxon>Thermotogati</taxon>
        <taxon>Deinococcota</taxon>
        <taxon>Deinococci</taxon>
        <taxon>Deinococcales</taxon>
        <taxon>Deinococcaceae</taxon>
        <taxon>Deinococcus</taxon>
    </lineage>
</organism>
<dbReference type="InterPro" id="IPR052754">
    <property type="entry name" value="NTPase_KAP_P-loop"/>
</dbReference>
<reference evidence="4" key="1">
    <citation type="journal article" date="2019" name="Int. J. Syst. Evol. Microbiol.">
        <title>The Global Catalogue of Microorganisms (GCM) 10K type strain sequencing project: providing services to taxonomists for standard genome sequencing and annotation.</title>
        <authorList>
            <consortium name="The Broad Institute Genomics Platform"/>
            <consortium name="The Broad Institute Genome Sequencing Center for Infectious Disease"/>
            <person name="Wu L."/>
            <person name="Ma J."/>
        </authorList>
    </citation>
    <scope>NUCLEOTIDE SEQUENCE [LARGE SCALE GENOMIC DNA]</scope>
    <source>
        <strain evidence="4">CGMCC 1.15053</strain>
    </source>
</reference>
<dbReference type="InterPro" id="IPR027417">
    <property type="entry name" value="P-loop_NTPase"/>
</dbReference>
<dbReference type="Pfam" id="PF07693">
    <property type="entry name" value="KAP_NTPase"/>
    <property type="match status" value="1"/>
</dbReference>